<reference evidence="9 10" key="1">
    <citation type="journal article" date="2020" name="New Microbes New Infect">
        <title>Sellimonas caecigallum sp. nov., description and genome sequence of a new member of the Sellimonas genus isolated from the cecum of feral chicken.</title>
        <authorList>
            <person name="Wongkuna S."/>
            <person name="Ghimire S."/>
            <person name="Antony L."/>
            <person name="Chankhamhaengdecha S."/>
            <person name="Janvilisri T."/>
            <person name="Scaria J."/>
        </authorList>
    </citation>
    <scope>NUCLEOTIDE SEQUENCE [LARGE SCALE GENOMIC DNA]</scope>
    <source>
        <strain evidence="9 10">SW451</strain>
    </source>
</reference>
<evidence type="ECO:0000256" key="1">
    <source>
        <dbReference type="ARBA" id="ARBA00004651"/>
    </source>
</evidence>
<dbReference type="PANTHER" id="PTHR30193">
    <property type="entry name" value="ABC TRANSPORTER PERMEASE PROTEIN"/>
    <property type="match status" value="1"/>
</dbReference>
<feature type="domain" description="ABC transmembrane type-1" evidence="8">
    <location>
        <begin position="70"/>
        <end position="284"/>
    </location>
</feature>
<keyword evidence="2 7" id="KW-0813">Transport</keyword>
<sequence>MKKQRKFWRSIAPYGYVMPISLILLTFVVASLVISVIFSFMKYNLLLPPEFLGLENYKRLLTDEKMHLALGNTLKIMIMVVPLQVVLSVLFATLIAARKNSLAGKIAKAAIFIPVISSSAVVGTVWKTMLNGRNPVIQGFFSAFGIDTGMLLGSSTTAIITVAMIMVWKNFGYYMVLNLASLTAIPDSYYEAAKVDGGGVMQRFIHITLPLLKPAIIMDVFLSVVMSLQSFDLIYTMTGGGPSNSTLTMVMYAYDQTFQNGKAGYAMAVSNLLFLIVLSLLMLQKGFMKREASEI</sequence>
<comment type="subcellular location">
    <subcellularLocation>
        <location evidence="1 7">Cell membrane</location>
        <topology evidence="1 7">Multi-pass membrane protein</topology>
    </subcellularLocation>
</comment>
<dbReference type="Pfam" id="PF00528">
    <property type="entry name" value="BPD_transp_1"/>
    <property type="match status" value="1"/>
</dbReference>
<evidence type="ECO:0000256" key="4">
    <source>
        <dbReference type="ARBA" id="ARBA00022692"/>
    </source>
</evidence>
<feature type="transmembrane region" description="Helical" evidence="7">
    <location>
        <begin position="211"/>
        <end position="231"/>
    </location>
</feature>
<feature type="transmembrane region" description="Helical" evidence="7">
    <location>
        <begin position="149"/>
        <end position="168"/>
    </location>
</feature>
<evidence type="ECO:0000256" key="5">
    <source>
        <dbReference type="ARBA" id="ARBA00022989"/>
    </source>
</evidence>
<feature type="transmembrane region" description="Helical" evidence="7">
    <location>
        <begin position="263"/>
        <end position="283"/>
    </location>
</feature>
<comment type="caution">
    <text evidence="9">The sequence shown here is derived from an EMBL/GenBank/DDBJ whole genome shotgun (WGS) entry which is preliminary data.</text>
</comment>
<evidence type="ECO:0000256" key="7">
    <source>
        <dbReference type="RuleBase" id="RU363032"/>
    </source>
</evidence>
<dbReference type="InterPro" id="IPR000515">
    <property type="entry name" value="MetI-like"/>
</dbReference>
<dbReference type="PROSITE" id="PS50928">
    <property type="entry name" value="ABC_TM1"/>
    <property type="match status" value="1"/>
</dbReference>
<keyword evidence="3" id="KW-1003">Cell membrane</keyword>
<keyword evidence="10" id="KW-1185">Reference proteome</keyword>
<dbReference type="InterPro" id="IPR035906">
    <property type="entry name" value="MetI-like_sf"/>
</dbReference>
<keyword evidence="6 7" id="KW-0472">Membrane</keyword>
<dbReference type="Proteomes" id="UP000779049">
    <property type="component" value="Unassembled WGS sequence"/>
</dbReference>
<accession>A0ABS7L4G7</accession>
<evidence type="ECO:0000256" key="6">
    <source>
        <dbReference type="ARBA" id="ARBA00023136"/>
    </source>
</evidence>
<comment type="similarity">
    <text evidence="7">Belongs to the binding-protein-dependent transport system permease family.</text>
</comment>
<dbReference type="Gene3D" id="1.10.3720.10">
    <property type="entry name" value="MetI-like"/>
    <property type="match status" value="1"/>
</dbReference>
<evidence type="ECO:0000256" key="3">
    <source>
        <dbReference type="ARBA" id="ARBA00022475"/>
    </source>
</evidence>
<protein>
    <submittedName>
        <fullName evidence="9">Sugar ABC transporter permease</fullName>
    </submittedName>
</protein>
<keyword evidence="4 7" id="KW-0812">Transmembrane</keyword>
<name>A0ABS7L4G7_9FIRM</name>
<proteinExistence type="inferred from homology"/>
<dbReference type="PANTHER" id="PTHR30193:SF37">
    <property type="entry name" value="INNER MEMBRANE ABC TRANSPORTER PERMEASE PROTEIN YCJO"/>
    <property type="match status" value="1"/>
</dbReference>
<organism evidence="9 10">
    <name type="scientific">Sellimonas caecigallum</name>
    <dbReference type="NCBI Taxonomy" id="2592333"/>
    <lineage>
        <taxon>Bacteria</taxon>
        <taxon>Bacillati</taxon>
        <taxon>Bacillota</taxon>
        <taxon>Clostridia</taxon>
        <taxon>Lachnospirales</taxon>
        <taxon>Lachnospiraceae</taxon>
        <taxon>Sellimonas</taxon>
    </lineage>
</organism>
<feature type="transmembrane region" description="Helical" evidence="7">
    <location>
        <begin position="20"/>
        <end position="41"/>
    </location>
</feature>
<dbReference type="EMBL" id="VIRV01000001">
    <property type="protein sequence ID" value="MBY0757928.1"/>
    <property type="molecule type" value="Genomic_DNA"/>
</dbReference>
<evidence type="ECO:0000256" key="2">
    <source>
        <dbReference type="ARBA" id="ARBA00022448"/>
    </source>
</evidence>
<evidence type="ECO:0000313" key="9">
    <source>
        <dbReference type="EMBL" id="MBY0757928.1"/>
    </source>
</evidence>
<dbReference type="InterPro" id="IPR051393">
    <property type="entry name" value="ABC_transporter_permease"/>
</dbReference>
<feature type="transmembrane region" description="Helical" evidence="7">
    <location>
        <begin position="76"/>
        <end position="97"/>
    </location>
</feature>
<dbReference type="CDD" id="cd06261">
    <property type="entry name" value="TM_PBP2"/>
    <property type="match status" value="1"/>
</dbReference>
<evidence type="ECO:0000259" key="8">
    <source>
        <dbReference type="PROSITE" id="PS50928"/>
    </source>
</evidence>
<feature type="transmembrane region" description="Helical" evidence="7">
    <location>
        <begin position="109"/>
        <end position="129"/>
    </location>
</feature>
<keyword evidence="5 7" id="KW-1133">Transmembrane helix</keyword>
<evidence type="ECO:0000313" key="10">
    <source>
        <dbReference type="Proteomes" id="UP000779049"/>
    </source>
</evidence>
<dbReference type="SUPFAM" id="SSF161098">
    <property type="entry name" value="MetI-like"/>
    <property type="match status" value="1"/>
</dbReference>
<gene>
    <name evidence="9" type="ORF">FLB61_02230</name>
</gene>